<protein>
    <recommendedName>
        <fullName evidence="2">Pyridoxamine 5'-phosphate oxidase N-terminal domain-containing protein</fullName>
    </recommendedName>
</protein>
<evidence type="ECO:0000313" key="4">
    <source>
        <dbReference type="Proteomes" id="UP000016931"/>
    </source>
</evidence>
<reference evidence="3 4" key="1">
    <citation type="journal article" date="2012" name="PLoS Pathog.">
        <title>Diverse lifestyles and strategies of plant pathogenesis encoded in the genomes of eighteen Dothideomycetes fungi.</title>
        <authorList>
            <person name="Ohm R.A."/>
            <person name="Feau N."/>
            <person name="Henrissat B."/>
            <person name="Schoch C.L."/>
            <person name="Horwitz B.A."/>
            <person name="Barry K.W."/>
            <person name="Condon B.J."/>
            <person name="Copeland A.C."/>
            <person name="Dhillon B."/>
            <person name="Glaser F."/>
            <person name="Hesse C.N."/>
            <person name="Kosti I."/>
            <person name="LaButti K."/>
            <person name="Lindquist E.A."/>
            <person name="Lucas S."/>
            <person name="Salamov A.A."/>
            <person name="Bradshaw R.E."/>
            <person name="Ciuffetti L."/>
            <person name="Hamelin R.C."/>
            <person name="Kema G.H.J."/>
            <person name="Lawrence C."/>
            <person name="Scott J.A."/>
            <person name="Spatafora J.W."/>
            <person name="Turgeon B.G."/>
            <person name="de Wit P.J.G.M."/>
            <person name="Zhong S."/>
            <person name="Goodwin S.B."/>
            <person name="Grigoriev I.V."/>
        </authorList>
    </citation>
    <scope>NUCLEOTIDE SEQUENCE [LARGE SCALE GENOMIC DNA]</scope>
    <source>
        <strain evidence="3 4">SO2202</strain>
    </source>
</reference>
<keyword evidence="1" id="KW-0812">Transmembrane</keyword>
<dbReference type="SUPFAM" id="SSF50475">
    <property type="entry name" value="FMN-binding split barrel"/>
    <property type="match status" value="1"/>
</dbReference>
<dbReference type="GeneID" id="27901452"/>
<organism evidence="3 4">
    <name type="scientific">Sphaerulina musiva (strain SO2202)</name>
    <name type="common">Poplar stem canker fungus</name>
    <name type="synonym">Septoria musiva</name>
    <dbReference type="NCBI Taxonomy" id="692275"/>
    <lineage>
        <taxon>Eukaryota</taxon>
        <taxon>Fungi</taxon>
        <taxon>Dikarya</taxon>
        <taxon>Ascomycota</taxon>
        <taxon>Pezizomycotina</taxon>
        <taxon>Dothideomycetes</taxon>
        <taxon>Dothideomycetidae</taxon>
        <taxon>Mycosphaerellales</taxon>
        <taxon>Mycosphaerellaceae</taxon>
        <taxon>Sphaerulina</taxon>
    </lineage>
</organism>
<dbReference type="OrthoDB" id="539398at2759"/>
<keyword evidence="1" id="KW-1133">Transmembrane helix</keyword>
<feature type="domain" description="Pyridoxamine 5'-phosphate oxidase N-terminal" evidence="2">
    <location>
        <begin position="9"/>
        <end position="133"/>
    </location>
</feature>
<dbReference type="Proteomes" id="UP000016931">
    <property type="component" value="Unassembled WGS sequence"/>
</dbReference>
<evidence type="ECO:0000256" key="1">
    <source>
        <dbReference type="SAM" id="Phobius"/>
    </source>
</evidence>
<dbReference type="InterPro" id="IPR011576">
    <property type="entry name" value="Pyridox_Oxase_N"/>
</dbReference>
<gene>
    <name evidence="3" type="ORF">SEPMUDRAFT_147462</name>
</gene>
<name>M3C5T3_SPHMS</name>
<dbReference type="PANTHER" id="PTHR39336">
    <property type="entry name" value="PYRIDOXAMINE PHOSPHATE OXIDASE FAMILY PROTEIN (AFU_ORTHOLOGUE AFUA_6G11440)"/>
    <property type="match status" value="1"/>
</dbReference>
<keyword evidence="1" id="KW-0472">Membrane</keyword>
<dbReference type="Pfam" id="PF01243">
    <property type="entry name" value="PNPOx_N"/>
    <property type="match status" value="1"/>
</dbReference>
<evidence type="ECO:0000259" key="2">
    <source>
        <dbReference type="Pfam" id="PF01243"/>
    </source>
</evidence>
<sequence length="280" mass="31561">MGAFYELIPENIYSWILQQKMFFVATAPLSKTGHVNVSPKGGQYYGLVDDKTFWYMDLSGSGVETISHLRENARITVMFQAFEGSPRIVRLWGTGRILERESPEFNAFVALHSVKTIPATRSIIIVDVHQVGSSCGYSVPTYEFKGFRQTLNQVFEKRKEKFDSGKKEESMDRYWAYKSAWSMDGLPGMQRGLDTGVREAVEPIVKMVGPFAPAAPFGPKSSKLSNQIRYQLTRLSTMQVNLQTVMLIALVALMFGYALATYRPLLVEMQKGNISRLLAL</sequence>
<dbReference type="STRING" id="692275.M3C5T3"/>
<feature type="transmembrane region" description="Helical" evidence="1">
    <location>
        <begin position="240"/>
        <end position="260"/>
    </location>
</feature>
<accession>M3C5T3</accession>
<dbReference type="OMA" id="YYDFVGH"/>
<dbReference type="HOGENOM" id="CLU_054794_2_0_1"/>
<dbReference type="eggNOG" id="ENOG502S2QB">
    <property type="taxonomic scope" value="Eukaryota"/>
</dbReference>
<dbReference type="RefSeq" id="XP_016763757.1">
    <property type="nucleotide sequence ID" value="XM_016904315.1"/>
</dbReference>
<dbReference type="PANTHER" id="PTHR39336:SF3">
    <property type="entry name" value="PYRIDOXAMINE PHOSPHATE OXIDASE"/>
    <property type="match status" value="1"/>
</dbReference>
<evidence type="ECO:0000313" key="3">
    <source>
        <dbReference type="EMBL" id="EMF15636.1"/>
    </source>
</evidence>
<dbReference type="Gene3D" id="2.30.110.10">
    <property type="entry name" value="Electron Transport, Fmn-binding Protein, Chain A"/>
    <property type="match status" value="1"/>
</dbReference>
<proteinExistence type="predicted"/>
<dbReference type="InterPro" id="IPR012349">
    <property type="entry name" value="Split_barrel_FMN-bd"/>
</dbReference>
<keyword evidence="4" id="KW-1185">Reference proteome</keyword>
<dbReference type="EMBL" id="KB456261">
    <property type="protein sequence ID" value="EMF15636.1"/>
    <property type="molecule type" value="Genomic_DNA"/>
</dbReference>
<dbReference type="AlphaFoldDB" id="M3C5T3"/>